<protein>
    <recommendedName>
        <fullName evidence="4">Lipoprotein</fullName>
    </recommendedName>
</protein>
<reference evidence="2 3" key="1">
    <citation type="submission" date="2019-12" db="EMBL/GenBank/DDBJ databases">
        <title>Roseobacter cerasinus sp. nov., isolated from seawater around aquaculture.</title>
        <authorList>
            <person name="Muramatsu S."/>
            <person name="Takabe Y."/>
            <person name="Mori K."/>
            <person name="Takaichi S."/>
            <person name="Hanada S."/>
        </authorList>
    </citation>
    <scope>NUCLEOTIDE SEQUENCE [LARGE SCALE GENOMIC DNA]</scope>
    <source>
        <strain evidence="2 3">AI77</strain>
    </source>
</reference>
<keyword evidence="1" id="KW-0732">Signal</keyword>
<dbReference type="AlphaFoldDB" id="A0A640VVD1"/>
<comment type="caution">
    <text evidence="2">The sequence shown here is derived from an EMBL/GenBank/DDBJ whole genome shotgun (WGS) entry which is preliminary data.</text>
</comment>
<feature type="signal peptide" evidence="1">
    <location>
        <begin position="1"/>
        <end position="19"/>
    </location>
</feature>
<dbReference type="RefSeq" id="WP_159979025.1">
    <property type="nucleotide sequence ID" value="NZ_BLIV01000006.1"/>
</dbReference>
<accession>A0A640VVD1</accession>
<evidence type="ECO:0008006" key="4">
    <source>
        <dbReference type="Google" id="ProtNLM"/>
    </source>
</evidence>
<proteinExistence type="predicted"/>
<name>A0A640VVD1_9RHOB</name>
<evidence type="ECO:0000313" key="3">
    <source>
        <dbReference type="Proteomes" id="UP000436522"/>
    </source>
</evidence>
<keyword evidence="3" id="KW-1185">Reference proteome</keyword>
<dbReference type="EMBL" id="BLIV01000006">
    <property type="protein sequence ID" value="GFE51370.1"/>
    <property type="molecule type" value="Genomic_DNA"/>
</dbReference>
<gene>
    <name evidence="2" type="ORF">So717_31230</name>
</gene>
<dbReference type="Proteomes" id="UP000436522">
    <property type="component" value="Unassembled WGS sequence"/>
</dbReference>
<organism evidence="2 3">
    <name type="scientific">Roseobacter cerasinus</name>
    <dbReference type="NCBI Taxonomy" id="2602289"/>
    <lineage>
        <taxon>Bacteria</taxon>
        <taxon>Pseudomonadati</taxon>
        <taxon>Pseudomonadota</taxon>
        <taxon>Alphaproteobacteria</taxon>
        <taxon>Rhodobacterales</taxon>
        <taxon>Roseobacteraceae</taxon>
        <taxon>Roseobacter</taxon>
    </lineage>
</organism>
<feature type="chain" id="PRO_5024959080" description="Lipoprotein" evidence="1">
    <location>
        <begin position="20"/>
        <end position="124"/>
    </location>
</feature>
<dbReference type="PROSITE" id="PS51257">
    <property type="entry name" value="PROKAR_LIPOPROTEIN"/>
    <property type="match status" value="1"/>
</dbReference>
<evidence type="ECO:0000313" key="2">
    <source>
        <dbReference type="EMBL" id="GFE51370.1"/>
    </source>
</evidence>
<evidence type="ECO:0000256" key="1">
    <source>
        <dbReference type="SAM" id="SignalP"/>
    </source>
</evidence>
<sequence>MRKIALIAAAALVSACANQGPGNNAGDWEVSTLCLSETPGEEVLFRGIAELDEVQPNVFVGRYFNNFRHAGNVKANLDGDRLSAEINWSNGNTTTVLLQRQPGTNTYVGSDNTNCRVRAERPGA</sequence>